<keyword evidence="7 8" id="KW-0067">ATP-binding</keyword>
<dbReference type="OrthoDB" id="9804434at2"/>
<feature type="binding site" evidence="8">
    <location>
        <begin position="174"/>
        <end position="175"/>
    </location>
    <ligand>
        <name>ATP</name>
        <dbReference type="ChEBI" id="CHEBI:30616"/>
    </ligand>
</feature>
<dbReference type="NCBIfam" id="TIGR01027">
    <property type="entry name" value="proB"/>
    <property type="match status" value="1"/>
</dbReference>
<reference evidence="10 11" key="2">
    <citation type="journal article" date="2016" name="Microb. Ecol.">
        <title>Genome Characteristics of a Novel Type I Methanotroph (Sn10-6) Isolated from a Flooded Indian Rice Field.</title>
        <authorList>
            <person name="Rahalkar M.C."/>
            <person name="Pandit P.S."/>
            <person name="Dhakephalkar P.K."/>
            <person name="Pore S."/>
            <person name="Arora P."/>
            <person name="Kapse N."/>
        </authorList>
    </citation>
    <scope>NUCLEOTIDE SEQUENCE [LARGE SCALE GENOMIC DNA]</scope>
    <source>
        <strain evidence="10 11">Sn10-6</strain>
    </source>
</reference>
<feature type="binding site" evidence="8">
    <location>
        <position position="154"/>
    </location>
    <ligand>
        <name>substrate</name>
    </ligand>
</feature>
<dbReference type="PROSITE" id="PS00902">
    <property type="entry name" value="GLUTAMATE_5_KINASE"/>
    <property type="match status" value="1"/>
</dbReference>
<dbReference type="Pfam" id="PF01472">
    <property type="entry name" value="PUA"/>
    <property type="match status" value="1"/>
</dbReference>
<comment type="pathway">
    <text evidence="8">Amino-acid biosynthesis; L-proline biosynthesis; L-glutamate 5-semialdehyde from L-glutamate: step 1/2.</text>
</comment>
<gene>
    <name evidence="8" type="primary">proB</name>
    <name evidence="10" type="ORF">VZ94_05655</name>
</gene>
<feature type="binding site" evidence="8">
    <location>
        <position position="15"/>
    </location>
    <ligand>
        <name>ATP</name>
        <dbReference type="ChEBI" id="CHEBI:30616"/>
    </ligand>
</feature>
<comment type="subcellular location">
    <subcellularLocation>
        <location evidence="8">Cytoplasm</location>
    </subcellularLocation>
</comment>
<dbReference type="PRINTS" id="PR00474">
    <property type="entry name" value="GLU5KINASE"/>
</dbReference>
<dbReference type="CDD" id="cd21157">
    <property type="entry name" value="PUA_G5K"/>
    <property type="match status" value="1"/>
</dbReference>
<dbReference type="InterPro" id="IPR011529">
    <property type="entry name" value="Glu_5kinase"/>
</dbReference>
<keyword evidence="2 8" id="KW-0028">Amino-acid biosynthesis</keyword>
<keyword evidence="5 8" id="KW-0547">Nucleotide-binding</keyword>
<keyword evidence="6 8" id="KW-0418">Kinase</keyword>
<evidence type="ECO:0000313" key="10">
    <source>
        <dbReference type="EMBL" id="KJV07315.1"/>
    </source>
</evidence>
<keyword evidence="1 8" id="KW-0963">Cytoplasm</keyword>
<evidence type="ECO:0000313" key="11">
    <source>
        <dbReference type="Proteomes" id="UP000033684"/>
    </source>
</evidence>
<evidence type="ECO:0000256" key="4">
    <source>
        <dbReference type="ARBA" id="ARBA00022679"/>
    </source>
</evidence>
<sequence>MSRTEFATAKRIVIKIGSSLLTKGGRGLDKISIAAWVAQMSALKAQGIDVVLVSSGSVAEGMSRLGLKTRPTTLHELQAAAAVGQMGLVRVFDDNFQQHGLHAAQVLLTHDDLSDRQRYLNARSTLLTLIDFGVIPVINENDTVATEEIRFGDNDTLAALVANLVEADLLIILTDQQGLFTADPSVYPEAELISAISVNDARLEKMAGGSRSGLGRGGMTTKVRAARLAARSGAGTIIAAGTVNDVINTVMQGHELGTYIIPDIAPLIARKRWLAGQLQVKGHVVIDAGAVNVLRNEGKSLLAVGVKTLSGTFQRGELVSCIDEAGIEIARGLINYDYNDANLIIGKSSTLFESILGYANDEELIHRDNMVLM</sequence>
<dbReference type="SMART" id="SM00359">
    <property type="entry name" value="PUA"/>
    <property type="match status" value="1"/>
</dbReference>
<dbReference type="GO" id="GO:0055129">
    <property type="term" value="P:L-proline biosynthetic process"/>
    <property type="evidence" value="ECO:0007669"/>
    <property type="project" value="UniProtKB-UniRule"/>
</dbReference>
<dbReference type="CDD" id="cd04242">
    <property type="entry name" value="AAK_G5K_ProB"/>
    <property type="match status" value="1"/>
</dbReference>
<dbReference type="InterPro" id="IPR005715">
    <property type="entry name" value="Glu_5kinase/COase_Synthase"/>
</dbReference>
<dbReference type="RefSeq" id="WP_045778490.1">
    <property type="nucleotide sequence ID" value="NZ_LAJX01000047.1"/>
</dbReference>
<evidence type="ECO:0000256" key="6">
    <source>
        <dbReference type="ARBA" id="ARBA00022777"/>
    </source>
</evidence>
<dbReference type="InterPro" id="IPR001048">
    <property type="entry name" value="Asp/Glu/Uridylate_kinase"/>
</dbReference>
<dbReference type="InterPro" id="IPR036974">
    <property type="entry name" value="PUA_sf"/>
</dbReference>
<comment type="caution">
    <text evidence="10">The sequence shown here is derived from an EMBL/GenBank/DDBJ whole genome shotgun (WGS) entry which is preliminary data.</text>
</comment>
<dbReference type="InterPro" id="IPR041739">
    <property type="entry name" value="G5K_ProB"/>
</dbReference>
<dbReference type="GO" id="GO:0005524">
    <property type="term" value="F:ATP binding"/>
    <property type="evidence" value="ECO:0007669"/>
    <property type="project" value="UniProtKB-KW"/>
</dbReference>
<comment type="similarity">
    <text evidence="8">Belongs to the glutamate 5-kinase family.</text>
</comment>
<dbReference type="InterPro" id="IPR015947">
    <property type="entry name" value="PUA-like_sf"/>
</dbReference>
<dbReference type="Proteomes" id="UP000033684">
    <property type="component" value="Unassembled WGS sequence"/>
</dbReference>
<evidence type="ECO:0000256" key="5">
    <source>
        <dbReference type="ARBA" id="ARBA00022741"/>
    </source>
</evidence>
<dbReference type="Gene3D" id="3.40.1160.10">
    <property type="entry name" value="Acetylglutamate kinase-like"/>
    <property type="match status" value="1"/>
</dbReference>
<accession>A0A0F3IKP6</accession>
<comment type="function">
    <text evidence="8">Catalyzes the transfer of a phosphate group to glutamate to form L-glutamate 5-phosphate.</text>
</comment>
<dbReference type="FunFam" id="3.40.1160.10:FF:000018">
    <property type="entry name" value="Glutamate 5-kinase"/>
    <property type="match status" value="1"/>
</dbReference>
<dbReference type="SUPFAM" id="SSF88697">
    <property type="entry name" value="PUA domain-like"/>
    <property type="match status" value="1"/>
</dbReference>
<evidence type="ECO:0000256" key="2">
    <source>
        <dbReference type="ARBA" id="ARBA00022605"/>
    </source>
</evidence>
<dbReference type="GO" id="GO:0004349">
    <property type="term" value="F:glutamate 5-kinase activity"/>
    <property type="evidence" value="ECO:0007669"/>
    <property type="project" value="UniProtKB-UniRule"/>
</dbReference>
<dbReference type="PATRIC" id="fig|1632867.3.peg.4492"/>
<dbReference type="FunFam" id="2.30.130.10:FF:000007">
    <property type="entry name" value="Glutamate 5-kinase"/>
    <property type="match status" value="1"/>
</dbReference>
<dbReference type="InterPro" id="IPR002478">
    <property type="entry name" value="PUA"/>
</dbReference>
<dbReference type="Gene3D" id="2.30.130.10">
    <property type="entry name" value="PUA domain"/>
    <property type="match status" value="1"/>
</dbReference>
<evidence type="ECO:0000259" key="9">
    <source>
        <dbReference type="SMART" id="SM00359"/>
    </source>
</evidence>
<proteinExistence type="inferred from homology"/>
<dbReference type="EC" id="2.7.2.11" evidence="8"/>
<evidence type="ECO:0000256" key="3">
    <source>
        <dbReference type="ARBA" id="ARBA00022650"/>
    </source>
</evidence>
<feature type="binding site" evidence="8">
    <location>
        <position position="55"/>
    </location>
    <ligand>
        <name>substrate</name>
    </ligand>
</feature>
<dbReference type="InterPro" id="IPR019797">
    <property type="entry name" value="Glutamate_5-kinase_CS"/>
</dbReference>
<dbReference type="InterPro" id="IPR036393">
    <property type="entry name" value="AceGlu_kinase-like_sf"/>
</dbReference>
<evidence type="ECO:0000256" key="1">
    <source>
        <dbReference type="ARBA" id="ARBA00022490"/>
    </source>
</evidence>
<comment type="catalytic activity">
    <reaction evidence="8">
        <text>L-glutamate + ATP = L-glutamyl 5-phosphate + ADP</text>
        <dbReference type="Rhea" id="RHEA:14877"/>
        <dbReference type="ChEBI" id="CHEBI:29985"/>
        <dbReference type="ChEBI" id="CHEBI:30616"/>
        <dbReference type="ChEBI" id="CHEBI:58274"/>
        <dbReference type="ChEBI" id="CHEBI:456216"/>
        <dbReference type="EC" id="2.7.2.11"/>
    </reaction>
</comment>
<dbReference type="Pfam" id="PF00696">
    <property type="entry name" value="AA_kinase"/>
    <property type="match status" value="1"/>
</dbReference>
<name>A0A0F3IKP6_9GAMM</name>
<dbReference type="GO" id="GO:0003723">
    <property type="term" value="F:RNA binding"/>
    <property type="evidence" value="ECO:0007669"/>
    <property type="project" value="InterPro"/>
</dbReference>
<dbReference type="UniPathway" id="UPA00098">
    <property type="reaction ID" value="UER00359"/>
</dbReference>
<keyword evidence="3 8" id="KW-0641">Proline biosynthesis</keyword>
<dbReference type="SUPFAM" id="SSF53633">
    <property type="entry name" value="Carbamate kinase-like"/>
    <property type="match status" value="1"/>
</dbReference>
<feature type="binding site" evidence="8">
    <location>
        <position position="142"/>
    </location>
    <ligand>
        <name>substrate</name>
    </ligand>
</feature>
<feature type="domain" description="PUA" evidence="9">
    <location>
        <begin position="282"/>
        <end position="365"/>
    </location>
</feature>
<dbReference type="HAMAP" id="MF_00456">
    <property type="entry name" value="ProB"/>
    <property type="match status" value="1"/>
</dbReference>
<dbReference type="PANTHER" id="PTHR43654">
    <property type="entry name" value="GLUTAMATE 5-KINASE"/>
    <property type="match status" value="1"/>
</dbReference>
<evidence type="ECO:0000256" key="7">
    <source>
        <dbReference type="ARBA" id="ARBA00022840"/>
    </source>
</evidence>
<keyword evidence="11" id="KW-1185">Reference proteome</keyword>
<organism evidence="10 11">
    <name type="scientific">Methylocucumis oryzae</name>
    <dbReference type="NCBI Taxonomy" id="1632867"/>
    <lineage>
        <taxon>Bacteria</taxon>
        <taxon>Pseudomonadati</taxon>
        <taxon>Pseudomonadota</taxon>
        <taxon>Gammaproteobacteria</taxon>
        <taxon>Methylococcales</taxon>
        <taxon>Methylococcaceae</taxon>
        <taxon>Methylocucumis</taxon>
    </lineage>
</organism>
<reference evidence="11" key="1">
    <citation type="submission" date="2015-03" db="EMBL/GenBank/DDBJ databases">
        <title>Draft genome sequence of a novel methanotroph (Sn10-6) isolated from flooded ricefield rhizosphere in India.</title>
        <authorList>
            <person name="Pandit P.S."/>
            <person name="Pore S.D."/>
            <person name="Arora P."/>
            <person name="Kapse N.G."/>
            <person name="Dhakephalkar P.K."/>
            <person name="Rahalkar M.C."/>
        </authorList>
    </citation>
    <scope>NUCLEOTIDE SEQUENCE [LARGE SCALE GENOMIC DNA]</scope>
    <source>
        <strain evidence="11">Sn10-6</strain>
    </source>
</reference>
<dbReference type="PANTHER" id="PTHR43654:SF1">
    <property type="entry name" value="ISOPENTENYL PHOSPHATE KINASE"/>
    <property type="match status" value="1"/>
</dbReference>
<dbReference type="PIRSF" id="PIRSF000729">
    <property type="entry name" value="GK"/>
    <property type="match status" value="1"/>
</dbReference>
<protein>
    <recommendedName>
        <fullName evidence="8">Glutamate 5-kinase</fullName>
        <ecNumber evidence="8">2.7.2.11</ecNumber>
    </recommendedName>
    <alternativeName>
        <fullName evidence="8">Gamma-glutamyl kinase</fullName>
        <shortName evidence="8">GK</shortName>
    </alternativeName>
</protein>
<keyword evidence="4 8" id="KW-0808">Transferase</keyword>
<dbReference type="EMBL" id="LAJX01000047">
    <property type="protein sequence ID" value="KJV07315.1"/>
    <property type="molecule type" value="Genomic_DNA"/>
</dbReference>
<dbReference type="InterPro" id="IPR001057">
    <property type="entry name" value="Glu/AcGlu_kinase"/>
</dbReference>
<evidence type="ECO:0000256" key="8">
    <source>
        <dbReference type="HAMAP-Rule" id="MF_00456"/>
    </source>
</evidence>
<dbReference type="AlphaFoldDB" id="A0A0F3IKP6"/>
<dbReference type="GO" id="GO:0005829">
    <property type="term" value="C:cytosol"/>
    <property type="evidence" value="ECO:0007669"/>
    <property type="project" value="TreeGrafter"/>
</dbReference>
<dbReference type="PROSITE" id="PS50890">
    <property type="entry name" value="PUA"/>
    <property type="match status" value="1"/>
</dbReference>
<comment type="caution">
    <text evidence="8">Lacks conserved residue(s) required for the propagation of feature annotation.</text>
</comment>